<reference evidence="1 2" key="1">
    <citation type="submission" date="2019-12" db="EMBL/GenBank/DDBJ databases">
        <title>Devosia maris sp. nov., isolated from the deep seawater.</title>
        <authorList>
            <person name="Liu Y."/>
        </authorList>
    </citation>
    <scope>NUCLEOTIDE SEQUENCE [LARGE SCALE GENOMIC DNA]</scope>
    <source>
        <strain evidence="1 2">L53-10-65</strain>
    </source>
</reference>
<comment type="caution">
    <text evidence="1">The sequence shown here is derived from an EMBL/GenBank/DDBJ whole genome shotgun (WGS) entry which is preliminary data.</text>
</comment>
<sequence>MATANRLHPVILLQKFGPVSIDDATVDALWQKSVVCWDLSQRAENLEYILELLHNAFQMDPDRFLVELFVPWTGISKRLADQMIRISDEFARLKDFEAYSIEDTAHIATKIYRPLVADIFDPMLTLLSGCYDFLEGEFVNIEISNLSKSERSKSDIVLARVRKRGGPLNLLDGYHPMVRNALSHPGSDGVIYEGSAILFRNIKRQIPPDITTVRWSHEELHHRVLQIFDLINAIRIASEIFACSKMDRLLTKPAFDQVYLKVLDRGQRASVRDVKDPKITAILESPEVPLKGKFELISYLLFTHFRTVGLPCNSAFLNMELSVAGLEVPMTEAPVTDEEIRESVVGFIRYLLCMEDVGRANFSHYRIRGVVGTVETFQVQLPAAALSDHRDEKAGLIDLLSEAWVWVEGVGQIGIECDLSAVQLLEDKMQMPRFPRRGRVLRDYDPLL</sequence>
<protein>
    <submittedName>
        <fullName evidence="1">Uncharacterized protein</fullName>
    </submittedName>
</protein>
<organism evidence="1 2">
    <name type="scientific">Devosia marina</name>
    <dbReference type="NCBI Taxonomy" id="2683198"/>
    <lineage>
        <taxon>Bacteria</taxon>
        <taxon>Pseudomonadati</taxon>
        <taxon>Pseudomonadota</taxon>
        <taxon>Alphaproteobacteria</taxon>
        <taxon>Hyphomicrobiales</taxon>
        <taxon>Devosiaceae</taxon>
        <taxon>Devosia</taxon>
    </lineage>
</organism>
<evidence type="ECO:0000313" key="2">
    <source>
        <dbReference type="Proteomes" id="UP000438106"/>
    </source>
</evidence>
<dbReference type="Proteomes" id="UP000438106">
    <property type="component" value="Unassembled WGS sequence"/>
</dbReference>
<dbReference type="EMBL" id="WQRF01000001">
    <property type="protein sequence ID" value="MVS98858.1"/>
    <property type="molecule type" value="Genomic_DNA"/>
</dbReference>
<dbReference type="AlphaFoldDB" id="A0A7X3K3F5"/>
<evidence type="ECO:0000313" key="1">
    <source>
        <dbReference type="EMBL" id="MVS98858.1"/>
    </source>
</evidence>
<gene>
    <name evidence="1" type="ORF">GO014_07475</name>
</gene>
<name>A0A7X3K3F5_9HYPH</name>
<keyword evidence="2" id="KW-1185">Reference proteome</keyword>
<accession>A0A7X3K3F5</accession>
<proteinExistence type="predicted"/>